<organism evidence="1 2">
    <name type="scientific">Gordonia jacobaea</name>
    <dbReference type="NCBI Taxonomy" id="122202"/>
    <lineage>
        <taxon>Bacteria</taxon>
        <taxon>Bacillati</taxon>
        <taxon>Actinomycetota</taxon>
        <taxon>Actinomycetes</taxon>
        <taxon>Mycobacteriales</taxon>
        <taxon>Gordoniaceae</taxon>
        <taxon>Gordonia</taxon>
    </lineage>
</organism>
<dbReference type="Pfam" id="PF09957">
    <property type="entry name" value="VapB_antitoxin"/>
    <property type="match status" value="1"/>
</dbReference>
<dbReference type="RefSeq" id="WP_049698526.1">
    <property type="nucleotide sequence ID" value="NZ_JAQDQF010000009.1"/>
</dbReference>
<proteinExistence type="predicted"/>
<name>A0ABR5IER1_9ACTN</name>
<keyword evidence="2" id="KW-1185">Reference proteome</keyword>
<dbReference type="EMBL" id="LDTZ01000015">
    <property type="protein sequence ID" value="KNA92191.1"/>
    <property type="molecule type" value="Genomic_DNA"/>
</dbReference>
<gene>
    <name evidence="1" type="ORF">ABW18_08660</name>
</gene>
<dbReference type="Proteomes" id="UP000037247">
    <property type="component" value="Unassembled WGS sequence"/>
</dbReference>
<evidence type="ECO:0000313" key="2">
    <source>
        <dbReference type="Proteomes" id="UP000037247"/>
    </source>
</evidence>
<reference evidence="1 2" key="1">
    <citation type="submission" date="2015-05" db="EMBL/GenBank/DDBJ databases">
        <title>Draft genome sequence of the bacterium Gordonia jacobaea a new member of the Gordonia genus.</title>
        <authorList>
            <person name="Jimenez-Galisteo G."/>
            <person name="Dominguez A."/>
            <person name="Munoz E."/>
            <person name="Vinas M."/>
        </authorList>
    </citation>
    <scope>NUCLEOTIDE SEQUENCE [LARGE SCALE GENOMIC DNA]</scope>
    <source>
        <strain evidence="2">mv1</strain>
    </source>
</reference>
<accession>A0ABR5IER1</accession>
<protein>
    <submittedName>
        <fullName evidence="1">Antitoxin</fullName>
    </submittedName>
</protein>
<evidence type="ECO:0000313" key="1">
    <source>
        <dbReference type="EMBL" id="KNA92191.1"/>
    </source>
</evidence>
<dbReference type="InterPro" id="IPR019239">
    <property type="entry name" value="VapB_antitoxin"/>
</dbReference>
<dbReference type="PROSITE" id="PS51300">
    <property type="entry name" value="NIRD"/>
    <property type="match status" value="1"/>
</dbReference>
<sequence length="65" mass="6881">MRTTVTLDDELLAKAAELTGVHERAALIRDGLEALIRIESARRLAALGGTDPAAEAAPRRRSSVG</sequence>
<comment type="caution">
    <text evidence="1">The sequence shown here is derived from an EMBL/GenBank/DDBJ whole genome shotgun (WGS) entry which is preliminary data.</text>
</comment>